<organism evidence="1 2">
    <name type="scientific">Planktothrix agardhii (strain NIVA-CYA 126/8)</name>
    <dbReference type="NCBI Taxonomy" id="388467"/>
    <lineage>
        <taxon>Bacteria</taxon>
        <taxon>Bacillati</taxon>
        <taxon>Cyanobacteriota</taxon>
        <taxon>Cyanophyceae</taxon>
        <taxon>Oscillatoriophycideae</taxon>
        <taxon>Oscillatoriales</taxon>
        <taxon>Microcoleaceae</taxon>
        <taxon>Planktothrix</taxon>
    </lineage>
</organism>
<evidence type="ECO:0008006" key="3">
    <source>
        <dbReference type="Google" id="ProtNLM"/>
    </source>
</evidence>
<protein>
    <recommendedName>
        <fullName evidence="3">HicB-like antitoxin of toxin-antitoxin system domain-containing protein</fullName>
    </recommendedName>
</protein>
<reference evidence="1 2" key="1">
    <citation type="journal article" date="2014" name="Appl. Environ. Microbiol.">
        <title>Elucidation of insertion elements encoded on plasmids and in vitro construction of shuttle vectors from the toxic cyanobacterium Planktothrix.</title>
        <authorList>
            <person name="Christiansen G."/>
            <person name="Goesmann A."/>
            <person name="Kurmayer R."/>
        </authorList>
    </citation>
    <scope>NUCLEOTIDE SEQUENCE [LARGE SCALE GENOMIC DNA]</scope>
    <source>
        <strain evidence="1 2">NIVA-CYA 126/8</strain>
    </source>
</reference>
<dbReference type="Gene3D" id="3.30.160.250">
    <property type="match status" value="1"/>
</dbReference>
<dbReference type="HOGENOM" id="CLU_144860_1_0_3"/>
<dbReference type="STRING" id="388467.A19Y_4138"/>
<dbReference type="EMBL" id="CM002803">
    <property type="protein sequence ID" value="KEI68840.1"/>
    <property type="molecule type" value="Genomic_DNA"/>
</dbReference>
<dbReference type="eggNOG" id="COG1598">
    <property type="taxonomic scope" value="Bacteria"/>
</dbReference>
<dbReference type="Proteomes" id="UP000027395">
    <property type="component" value="Chromosome"/>
</dbReference>
<evidence type="ECO:0000313" key="2">
    <source>
        <dbReference type="Proteomes" id="UP000027395"/>
    </source>
</evidence>
<proteinExistence type="predicted"/>
<evidence type="ECO:0000313" key="1">
    <source>
        <dbReference type="EMBL" id="KEI68840.1"/>
    </source>
</evidence>
<dbReference type="SUPFAM" id="SSF143100">
    <property type="entry name" value="TTHA1013/TTHA0281-like"/>
    <property type="match status" value="1"/>
</dbReference>
<accession>A0A073CXW7</accession>
<keyword evidence="2" id="KW-1185">Reference proteome</keyword>
<dbReference type="InterPro" id="IPR035069">
    <property type="entry name" value="TTHA1013/TTHA0281-like"/>
</dbReference>
<gene>
    <name evidence="1" type="ORF">A19Y_4138</name>
</gene>
<dbReference type="AlphaFoldDB" id="A0A073CXW7"/>
<dbReference type="PATRIC" id="fig|388467.6.peg.4079"/>
<sequence length="118" mass="13611">MVSKVSTEKIYQSVPLKFHILLDRSNETKISASFLELPNCQVEASTQEEAIEKLNEILQIRLEKLEIIPVEIEWQPAKQLENPWVKFAGVFQDDPDFAEIAESLRKERLAKDDEIAEV</sequence>
<dbReference type="RefSeq" id="WP_042156341.1">
    <property type="nucleotide sequence ID" value="NZ_CM002803.1"/>
</dbReference>
<name>A0A073CXW7_PLAA1</name>